<sequence>MILNLLSTMNIVVQLIIESIIDTQDIICKLLNYWEYSTLNIFYCSKEKSEVVNAYKELENIWNERIND</sequence>
<dbReference type="KEGG" id="pcy:PCYB_004160"/>
<dbReference type="EMBL" id="DF157546">
    <property type="protein sequence ID" value="GAB69667.1"/>
    <property type="molecule type" value="Genomic_DNA"/>
</dbReference>
<dbReference type="AlphaFoldDB" id="K6VJS1"/>
<dbReference type="VEuPathDB" id="PlasmoDB:PCYB_004160"/>
<dbReference type="GeneID" id="14696209"/>
<feature type="non-terminal residue" evidence="1">
    <location>
        <position position="68"/>
    </location>
</feature>
<protein>
    <recommendedName>
        <fullName evidence="3">CYIR protein</fullName>
    </recommendedName>
</protein>
<proteinExistence type="predicted"/>
<evidence type="ECO:0000313" key="2">
    <source>
        <dbReference type="Proteomes" id="UP000006319"/>
    </source>
</evidence>
<keyword evidence="2" id="KW-1185">Reference proteome</keyword>
<dbReference type="Proteomes" id="UP000006319">
    <property type="component" value="Unassembled WGS sequence"/>
</dbReference>
<organism evidence="1 2">
    <name type="scientific">Plasmodium cynomolgi (strain B)</name>
    <dbReference type="NCBI Taxonomy" id="1120755"/>
    <lineage>
        <taxon>Eukaryota</taxon>
        <taxon>Sar</taxon>
        <taxon>Alveolata</taxon>
        <taxon>Apicomplexa</taxon>
        <taxon>Aconoidasida</taxon>
        <taxon>Haemosporida</taxon>
        <taxon>Plasmodiidae</taxon>
        <taxon>Plasmodium</taxon>
        <taxon>Plasmodium (Plasmodium)</taxon>
    </lineage>
</organism>
<dbReference type="RefSeq" id="XP_004227885.1">
    <property type="nucleotide sequence ID" value="XM_004227837.1"/>
</dbReference>
<name>K6VJS1_PLACD</name>
<accession>K6VJS1</accession>
<reference evidence="1 2" key="1">
    <citation type="journal article" date="2012" name="Nat. Genet.">
        <title>Plasmodium cynomolgi genome sequences provide insight into Plasmodium vivax and the monkey malaria clade.</title>
        <authorList>
            <person name="Tachibana S."/>
            <person name="Sullivan S.A."/>
            <person name="Kawai S."/>
            <person name="Nakamura S."/>
            <person name="Kim H.R."/>
            <person name="Goto N."/>
            <person name="Arisue N."/>
            <person name="Palacpac N.M.Q."/>
            <person name="Honma H."/>
            <person name="Yagi M."/>
            <person name="Tougan T."/>
            <person name="Katakai Y."/>
            <person name="Kaneko O."/>
            <person name="Mita T."/>
            <person name="Kita K."/>
            <person name="Yasutomi Y."/>
            <person name="Sutton P.L."/>
            <person name="Shakhbatyan R."/>
            <person name="Horii T."/>
            <person name="Yasunaga T."/>
            <person name="Barnwell J.W."/>
            <person name="Escalante A.A."/>
            <person name="Carlton J.M."/>
            <person name="Tanabe K."/>
        </authorList>
    </citation>
    <scope>NUCLEOTIDE SEQUENCE [LARGE SCALE GENOMIC DNA]</scope>
    <source>
        <strain evidence="1 2">B</strain>
    </source>
</reference>
<gene>
    <name evidence="1" type="ORF">PCYB_004160</name>
</gene>
<evidence type="ECO:0008006" key="3">
    <source>
        <dbReference type="Google" id="ProtNLM"/>
    </source>
</evidence>
<evidence type="ECO:0000313" key="1">
    <source>
        <dbReference type="EMBL" id="GAB69667.1"/>
    </source>
</evidence>